<dbReference type="Pfam" id="PF07286">
    <property type="entry name" value="D-Glu_cyclase"/>
    <property type="match status" value="1"/>
</dbReference>
<dbReference type="InterPro" id="IPR016938">
    <property type="entry name" value="UPF0317"/>
</dbReference>
<dbReference type="SUPFAM" id="SSF160920">
    <property type="entry name" value="PSTPO5379-like"/>
    <property type="match status" value="1"/>
</dbReference>
<evidence type="ECO:0000313" key="5">
    <source>
        <dbReference type="Proteomes" id="UP001447008"/>
    </source>
</evidence>
<protein>
    <recommendedName>
        <fullName evidence="3">Putative hydro-lyase WCN91_04975</fullName>
        <ecNumber evidence="3">4.2.1.-</ecNumber>
    </recommendedName>
</protein>
<dbReference type="EMBL" id="JBCGCU010000004">
    <property type="protein sequence ID" value="MEM0514780.1"/>
    <property type="molecule type" value="Genomic_DNA"/>
</dbReference>
<sequence length="264" mass="28796">MDTNASLNTPADIRKLIRGGDYTGHTSGFAPGFVQANLVILPQKYAYDFLRFCQANPKSCPLLGQTEAGALGHPALAKDLDIRTDLPKYRVFEHGQLIYEPTQVLDIWRDDLVSFLIGCSFSFEEALLADGIEIRNISEHKNVPMYITNQACNGAGPFVGNQVVSMRPMKPKDAIRAIQICSRYPSVHGAPVHFGDPAAIGIKDINRPDFGEAVSIKAGEVPVFWACGVTPQVAISNARPDFCITHSPGHMLVLDIKNTSLATF</sequence>
<evidence type="ECO:0000256" key="1">
    <source>
        <dbReference type="ARBA" id="ARBA00007896"/>
    </source>
</evidence>
<dbReference type="PANTHER" id="PTHR32022">
    <property type="entry name" value="D-GLUTAMATE CYCLASE, MITOCHONDRIAL"/>
    <property type="match status" value="1"/>
</dbReference>
<evidence type="ECO:0000256" key="3">
    <source>
        <dbReference type="HAMAP-Rule" id="MF_01830"/>
    </source>
</evidence>
<proteinExistence type="inferred from homology"/>
<gene>
    <name evidence="4" type="ORF">WCN91_04975</name>
</gene>
<keyword evidence="2 3" id="KW-0456">Lyase</keyword>
<dbReference type="InterPro" id="IPR009906">
    <property type="entry name" value="D-Glu_cyclase"/>
</dbReference>
<name>A0ABU9MUS0_9GAMM</name>
<evidence type="ECO:0000313" key="4">
    <source>
        <dbReference type="EMBL" id="MEM0514780.1"/>
    </source>
</evidence>
<reference evidence="4 5" key="1">
    <citation type="submission" date="2024-03" db="EMBL/GenBank/DDBJ databases">
        <title>Pseudoalteromonas qingdaonensis sp. nov., isolated from the intestines of marine benthic organisms.</title>
        <authorList>
            <person name="Lin X."/>
            <person name="Fang S."/>
            <person name="Hu X."/>
        </authorList>
    </citation>
    <scope>NUCLEOTIDE SEQUENCE [LARGE SCALE GENOMIC DNA]</scope>
    <source>
        <strain evidence="4 5">YIC-827</strain>
    </source>
</reference>
<dbReference type="PANTHER" id="PTHR32022:SF10">
    <property type="entry name" value="D-GLUTAMATE CYCLASE, MITOCHONDRIAL"/>
    <property type="match status" value="1"/>
</dbReference>
<comment type="caution">
    <text evidence="4">The sequence shown here is derived from an EMBL/GenBank/DDBJ whole genome shotgun (WGS) entry which is preliminary data.</text>
</comment>
<dbReference type="RefSeq" id="WP_342676864.1">
    <property type="nucleotide sequence ID" value="NZ_JBCGCU010000004.1"/>
</dbReference>
<dbReference type="InterPro" id="IPR038021">
    <property type="entry name" value="Putative_hydro-lyase"/>
</dbReference>
<keyword evidence="5" id="KW-1185">Reference proteome</keyword>
<dbReference type="Proteomes" id="UP001447008">
    <property type="component" value="Unassembled WGS sequence"/>
</dbReference>
<accession>A0ABU9MUS0</accession>
<evidence type="ECO:0000256" key="2">
    <source>
        <dbReference type="ARBA" id="ARBA00023239"/>
    </source>
</evidence>
<organism evidence="4 5">
    <name type="scientific">Pseudoalteromonas qingdaonensis</name>
    <dbReference type="NCBI Taxonomy" id="3131913"/>
    <lineage>
        <taxon>Bacteria</taxon>
        <taxon>Pseudomonadati</taxon>
        <taxon>Pseudomonadota</taxon>
        <taxon>Gammaproteobacteria</taxon>
        <taxon>Alteromonadales</taxon>
        <taxon>Pseudoalteromonadaceae</taxon>
        <taxon>Pseudoalteromonas</taxon>
    </lineage>
</organism>
<dbReference type="Gene3D" id="3.30.2040.10">
    <property type="entry name" value="PSTPO5379-like domain"/>
    <property type="match status" value="1"/>
</dbReference>
<comment type="similarity">
    <text evidence="1 3">Belongs to the D-glutamate cyclase family.</text>
</comment>
<dbReference type="EC" id="4.2.1.-" evidence="3"/>
<dbReference type="PIRSF" id="PIRSF029755">
    <property type="entry name" value="UCP029755"/>
    <property type="match status" value="1"/>
</dbReference>
<dbReference type="Gene3D" id="3.40.1640.10">
    <property type="entry name" value="PSTPO5379-like"/>
    <property type="match status" value="1"/>
</dbReference>
<dbReference type="NCBIfam" id="NF003969">
    <property type="entry name" value="PRK05463.1"/>
    <property type="match status" value="1"/>
</dbReference>
<dbReference type="HAMAP" id="MF_01830">
    <property type="entry name" value="Hydro_lyase"/>
    <property type="match status" value="1"/>
</dbReference>